<proteinExistence type="predicted"/>
<dbReference type="SUPFAM" id="SSF52540">
    <property type="entry name" value="P-loop containing nucleoside triphosphate hydrolases"/>
    <property type="match status" value="2"/>
</dbReference>
<dbReference type="Pfam" id="PF00176">
    <property type="entry name" value="SNF2-rel_dom"/>
    <property type="match status" value="1"/>
</dbReference>
<comment type="caution">
    <text evidence="3">The sequence shown here is derived from an EMBL/GenBank/DDBJ whole genome shotgun (WGS) entry which is preliminary data.</text>
</comment>
<dbReference type="InterPro" id="IPR027417">
    <property type="entry name" value="P-loop_NTPase"/>
</dbReference>
<evidence type="ECO:0000256" key="1">
    <source>
        <dbReference type="ARBA" id="ARBA00022801"/>
    </source>
</evidence>
<dbReference type="GO" id="GO:0016787">
    <property type="term" value="F:hydrolase activity"/>
    <property type="evidence" value="ECO:0007669"/>
    <property type="project" value="UniProtKB-KW"/>
</dbReference>
<dbReference type="InterPro" id="IPR002464">
    <property type="entry name" value="DNA/RNA_helicase_DEAH_CS"/>
</dbReference>
<keyword evidence="4" id="KW-1185">Reference proteome</keyword>
<protein>
    <recommendedName>
        <fullName evidence="2">Helicase ATP-binding domain-containing protein</fullName>
    </recommendedName>
</protein>
<feature type="domain" description="Helicase ATP-binding" evidence="2">
    <location>
        <begin position="165"/>
        <end position="365"/>
    </location>
</feature>
<name>A0AAV1I262_9CHLO</name>
<accession>A0AAV1I262</accession>
<dbReference type="InterPro" id="IPR000330">
    <property type="entry name" value="SNF2_N"/>
</dbReference>
<reference evidence="3 4" key="1">
    <citation type="submission" date="2023-10" db="EMBL/GenBank/DDBJ databases">
        <authorList>
            <person name="Maclean D."/>
            <person name="Macfadyen A."/>
        </authorList>
    </citation>
    <scope>NUCLEOTIDE SEQUENCE [LARGE SCALE GENOMIC DNA]</scope>
</reference>
<gene>
    <name evidence="3" type="ORF">CVIRNUC_003532</name>
</gene>
<keyword evidence="1" id="KW-0378">Hydrolase</keyword>
<dbReference type="Proteomes" id="UP001314263">
    <property type="component" value="Unassembled WGS sequence"/>
</dbReference>
<dbReference type="AlphaFoldDB" id="A0AAV1I262"/>
<evidence type="ECO:0000259" key="2">
    <source>
        <dbReference type="PROSITE" id="PS51192"/>
    </source>
</evidence>
<dbReference type="PROSITE" id="PS51192">
    <property type="entry name" value="HELICASE_ATP_BIND_1"/>
    <property type="match status" value="1"/>
</dbReference>
<evidence type="ECO:0000313" key="4">
    <source>
        <dbReference type="Proteomes" id="UP001314263"/>
    </source>
</evidence>
<dbReference type="PROSITE" id="PS00690">
    <property type="entry name" value="DEAH_ATP_HELICASE"/>
    <property type="match status" value="1"/>
</dbReference>
<dbReference type="EMBL" id="CAUYUE010000004">
    <property type="protein sequence ID" value="CAK0768137.1"/>
    <property type="molecule type" value="Genomic_DNA"/>
</dbReference>
<evidence type="ECO:0000313" key="3">
    <source>
        <dbReference type="EMBL" id="CAK0768137.1"/>
    </source>
</evidence>
<dbReference type="Gene3D" id="3.40.50.300">
    <property type="entry name" value="P-loop containing nucleotide triphosphate hydrolases"/>
    <property type="match status" value="2"/>
</dbReference>
<dbReference type="SMART" id="SM00487">
    <property type="entry name" value="DEXDc"/>
    <property type="match status" value="1"/>
</dbReference>
<sequence>MRLNIFNLFRSRRDVTVPDEVALDPRLAQYTQRFKDPKWNEFLTHVPPYERGRKYEVGEVVKLKNNTACLIELKADGNPGLTFLPHNMVDFDQWLQTVDMRRTHQLFMTAKWPDQKDARFKEKLQDLLVGLGMQPTGKDKIDPRACYNDSGNVTLKYYQRIVSTYIVYGPYRGVLINHSMGSGKTLSAISAIDNFIAFNKIEQDTKNHSKQVNATTGLPLSGKALREGPNCFVVLPPKASLEQNFRSELVKLPSRIHDQIVKALVGKADAQATANRIINRSVTILSYVSIANRLKSNKLTLENSLIILDEAHNFLEPPPQFRAAYKYLSERIRKTESCKIMLMTGTPIYKSVADLTRLLNLLKRESDRQFPETEDEFFQKYFSPGADGRPRIDRQKFTSDIQGYISTYDAEGDLSLFAKKVSMQPIITPTTPDHFSKWAESKRKENVRYGFKESVSVDELVISKNPKFKNKVSGYYKSSSQTDNTPLSFRTSGKWPAKFHALADHLETTPKEKAFVYSRHVAQGANAIGEYLEKERGWVRMSNNTQDHGTNPPRQYSTLSRELAELKTKKLSPEALLSAKKSIVDRHIRKGDKGFVVVNKATTQREISYAKDLFNDTDFNVDGRLCLAFIADESFSEGLSLLNTLHVHLLDPTYTLQAFKQVVARAVRNCSHRQLKWPWTVKIWRYLATGAEGQPMTDADLMAYSDASQHVLQQVIDCVAEASIESGFKHIHASVKPKITLWRKFMMLFSRRKPALPIGTPV</sequence>
<dbReference type="InterPro" id="IPR014001">
    <property type="entry name" value="Helicase_ATP-bd"/>
</dbReference>
<organism evidence="3 4">
    <name type="scientific">Coccomyxa viridis</name>
    <dbReference type="NCBI Taxonomy" id="1274662"/>
    <lineage>
        <taxon>Eukaryota</taxon>
        <taxon>Viridiplantae</taxon>
        <taxon>Chlorophyta</taxon>
        <taxon>core chlorophytes</taxon>
        <taxon>Trebouxiophyceae</taxon>
        <taxon>Trebouxiophyceae incertae sedis</taxon>
        <taxon>Coccomyxaceae</taxon>
        <taxon>Coccomyxa</taxon>
    </lineage>
</organism>
<dbReference type="GO" id="GO:0005524">
    <property type="term" value="F:ATP binding"/>
    <property type="evidence" value="ECO:0007669"/>
    <property type="project" value="InterPro"/>
</dbReference>